<feature type="domain" description="DISARM protein DrmE C-terminal" evidence="1">
    <location>
        <begin position="611"/>
        <end position="784"/>
    </location>
</feature>
<reference evidence="2 3" key="1">
    <citation type="submission" date="2020-11" db="EMBL/GenBank/DDBJ databases">
        <title>Fusibacter basophilias sp. nov.</title>
        <authorList>
            <person name="Qiu D."/>
        </authorList>
    </citation>
    <scope>NUCLEOTIDE SEQUENCE [LARGE SCALE GENOMIC DNA]</scope>
    <source>
        <strain evidence="2 3">Q10-2</strain>
    </source>
</reference>
<sequence>MLSWKEYIEKTVKNYEEYNKLEISIDGFPNVTNIPSIVLLSLELNKITDGNLGLILPKSFVYVYLMAVLYQLEIISKINFNDNIIDQFKSGELLKCGNSIVEFDKVDYSDGIGRIWVRTADTNTGIPLESAPLLQYTKTKKKLSKDKKFNSEHKRQTLENMKLKSDGIILKAKRLKTHVNSSVCIVTNQGKFIDFIKTTTINKQPLIDLLYTVRLDYNGGLIDVSTGKLEGIPSIVIASDIYKAHEYIESHDSVKQLIVDITDATDLEAEYYTHQKIKEYGVKTLFISDLTKKTDIIELEKMNASIWEWTRELVKQMPNLSLNNKLDLELNNYVNHDLECIHCPNDKFAIVYDYIREIKSDDDLEEEFFDAYIKLVGIFYRLLLIPIIIDSIERENIINKIYEIRKEIEANSKRICSHTHKMLANLTENLIILAGNRTNDKSSLLRKLISQCSEGKVAIIIKNRADKKRVEDYILRLHYNKKNLKVVVKTVQEYKKKDSVFFDAVICSGWFGENHMKSIFYSNKTAKIKVLLYEIEEHWRKTHTRNWAKFSIKSSNEIILKDVKLDFENSNRQMIFTESVLNSEFIIDMDKLINTYQFSLYKTNSSHLKEKVIAVNFYEGGIAFFKKNHKLIVINDIIEIGLNRIQEKSAGQLLEGDIIVIRDSQKDIIREMADNILNSNGYNDVRQISCRWKEVLQNKLETSEFSELYYSLSNNGCSVTESCVRNWIYNDHMIMPNDFDHVSLILSLDSNKIHPEEVEKIYSAGKIVKSAHVSAGKKLSELLYSSLRGKYIKSKFVNSEMTLQSEIELEVVGKIKVLKIDKITNNITIDASYANKFYLD</sequence>
<dbReference type="NCBIfam" id="NF038316">
    <property type="entry name" value="DrmE_fam"/>
    <property type="match status" value="1"/>
</dbReference>
<organism evidence="2 3">
    <name type="scientific">Fusibacter ferrireducens</name>
    <dbReference type="NCBI Taxonomy" id="2785058"/>
    <lineage>
        <taxon>Bacteria</taxon>
        <taxon>Bacillati</taxon>
        <taxon>Bacillota</taxon>
        <taxon>Clostridia</taxon>
        <taxon>Eubacteriales</taxon>
        <taxon>Eubacteriales Family XII. Incertae Sedis</taxon>
        <taxon>Fusibacter</taxon>
    </lineage>
</organism>
<accession>A0ABR9ZMN8</accession>
<dbReference type="InterPro" id="IPR049794">
    <property type="entry name" value="DrmE"/>
</dbReference>
<dbReference type="Proteomes" id="UP000614200">
    <property type="component" value="Unassembled WGS sequence"/>
</dbReference>
<comment type="caution">
    <text evidence="2">The sequence shown here is derived from an EMBL/GenBank/DDBJ whole genome shotgun (WGS) entry which is preliminary data.</text>
</comment>
<evidence type="ECO:0000313" key="2">
    <source>
        <dbReference type="EMBL" id="MBF4691581.1"/>
    </source>
</evidence>
<dbReference type="Pfam" id="PF24957">
    <property type="entry name" value="DrmE_C"/>
    <property type="match status" value="1"/>
</dbReference>
<dbReference type="InterPro" id="IPR056666">
    <property type="entry name" value="DrmE_C"/>
</dbReference>
<gene>
    <name evidence="2" type="ORF">ISU02_00550</name>
</gene>
<dbReference type="RefSeq" id="WP_194699828.1">
    <property type="nucleotide sequence ID" value="NZ_JADKNH010000001.1"/>
</dbReference>
<dbReference type="EMBL" id="JADKNH010000001">
    <property type="protein sequence ID" value="MBF4691581.1"/>
    <property type="molecule type" value="Genomic_DNA"/>
</dbReference>
<name>A0ABR9ZMN8_9FIRM</name>
<protein>
    <recommendedName>
        <fullName evidence="1">DISARM protein DrmE C-terminal domain-containing protein</fullName>
    </recommendedName>
</protein>
<keyword evidence="3" id="KW-1185">Reference proteome</keyword>
<evidence type="ECO:0000313" key="3">
    <source>
        <dbReference type="Proteomes" id="UP000614200"/>
    </source>
</evidence>
<proteinExistence type="predicted"/>
<evidence type="ECO:0000259" key="1">
    <source>
        <dbReference type="Pfam" id="PF24957"/>
    </source>
</evidence>